<dbReference type="Proteomes" id="UP001148629">
    <property type="component" value="Unassembled WGS sequence"/>
</dbReference>
<gene>
    <name evidence="1" type="ORF">NM208_g14281</name>
</gene>
<organism evidence="1 2">
    <name type="scientific">Fusarium decemcellulare</name>
    <dbReference type="NCBI Taxonomy" id="57161"/>
    <lineage>
        <taxon>Eukaryota</taxon>
        <taxon>Fungi</taxon>
        <taxon>Dikarya</taxon>
        <taxon>Ascomycota</taxon>
        <taxon>Pezizomycotina</taxon>
        <taxon>Sordariomycetes</taxon>
        <taxon>Hypocreomycetidae</taxon>
        <taxon>Hypocreales</taxon>
        <taxon>Nectriaceae</taxon>
        <taxon>Fusarium</taxon>
        <taxon>Fusarium decemcellulare species complex</taxon>
    </lineage>
</organism>
<protein>
    <submittedName>
        <fullName evidence="1">Uncharacterized protein</fullName>
    </submittedName>
</protein>
<name>A0ACC1RHU8_9HYPO</name>
<accession>A0ACC1RHU8</accession>
<dbReference type="EMBL" id="JANRMS010003247">
    <property type="protein sequence ID" value="KAJ3519059.1"/>
    <property type="molecule type" value="Genomic_DNA"/>
</dbReference>
<proteinExistence type="predicted"/>
<evidence type="ECO:0000313" key="1">
    <source>
        <dbReference type="EMBL" id="KAJ3519059.1"/>
    </source>
</evidence>
<reference evidence="1" key="1">
    <citation type="submission" date="2022-08" db="EMBL/GenBank/DDBJ databases">
        <title>Genome Sequence of Fusarium decemcellulare.</title>
        <authorList>
            <person name="Buettner E."/>
        </authorList>
    </citation>
    <scope>NUCLEOTIDE SEQUENCE</scope>
    <source>
        <strain evidence="1">Babe19</strain>
    </source>
</reference>
<comment type="caution">
    <text evidence="1">The sequence shown here is derived from an EMBL/GenBank/DDBJ whole genome shotgun (WGS) entry which is preliminary data.</text>
</comment>
<evidence type="ECO:0000313" key="2">
    <source>
        <dbReference type="Proteomes" id="UP001148629"/>
    </source>
</evidence>
<sequence length="265" mass="30494">MEKEDSRLAALADKLKLEGEGQEKKKEDKVEDKVEDKTGEKKEEVKEDGEDDKNEDEEEWEDEPDTYETWYQVIDAIKRTTDEAFGASPKPSSTTPAEFRAYWLDVFERLRESVKTDQSIPEYLTEPPYGKFTISLFDEPDPGCCPCGLPDVEPNIFLENENGVTKNDLMDGFIDCLFGKTHLEVFRADGGGSWEVDMPLIYEVDWMSQGKDATGRRIAFFSRYSMRPQPEIFMYCCDPDEFLENRDARLKAAADKAKRRKDVKA</sequence>
<keyword evidence="2" id="KW-1185">Reference proteome</keyword>